<dbReference type="VEuPathDB" id="AmoebaDB:ACA1_058210"/>
<feature type="domain" description="F-box" evidence="1">
    <location>
        <begin position="9"/>
        <end position="55"/>
    </location>
</feature>
<dbReference type="SUPFAM" id="SSF81383">
    <property type="entry name" value="F-box domain"/>
    <property type="match status" value="1"/>
</dbReference>
<gene>
    <name evidence="2" type="ORF">ACA1_058210</name>
</gene>
<evidence type="ECO:0000313" key="2">
    <source>
        <dbReference type="EMBL" id="ELR17165.1"/>
    </source>
</evidence>
<dbReference type="AlphaFoldDB" id="L8GVZ0"/>
<proteinExistence type="predicted"/>
<dbReference type="PROSITE" id="PS50181">
    <property type="entry name" value="FBOX"/>
    <property type="match status" value="1"/>
</dbReference>
<reference evidence="2 3" key="1">
    <citation type="journal article" date="2013" name="Genome Biol.">
        <title>Genome of Acanthamoeba castellanii highlights extensive lateral gene transfer and early evolution of tyrosine kinase signaling.</title>
        <authorList>
            <person name="Clarke M."/>
            <person name="Lohan A.J."/>
            <person name="Liu B."/>
            <person name="Lagkouvardos I."/>
            <person name="Roy S."/>
            <person name="Zafar N."/>
            <person name="Bertelli C."/>
            <person name="Schilde C."/>
            <person name="Kianianmomeni A."/>
            <person name="Burglin T.R."/>
            <person name="Frech C."/>
            <person name="Turcotte B."/>
            <person name="Kopec K.O."/>
            <person name="Synnott J.M."/>
            <person name="Choo C."/>
            <person name="Paponov I."/>
            <person name="Finkler A."/>
            <person name="Soon Heng Tan C."/>
            <person name="Hutchins A.P."/>
            <person name="Weinmeier T."/>
            <person name="Rattei T."/>
            <person name="Chu J.S."/>
            <person name="Gimenez G."/>
            <person name="Irimia M."/>
            <person name="Rigden D.J."/>
            <person name="Fitzpatrick D.A."/>
            <person name="Lorenzo-Morales J."/>
            <person name="Bateman A."/>
            <person name="Chiu C.H."/>
            <person name="Tang P."/>
            <person name="Hegemann P."/>
            <person name="Fromm H."/>
            <person name="Raoult D."/>
            <person name="Greub G."/>
            <person name="Miranda-Saavedra D."/>
            <person name="Chen N."/>
            <person name="Nash P."/>
            <person name="Ginger M.L."/>
            <person name="Horn M."/>
            <person name="Schaap P."/>
            <person name="Caler L."/>
            <person name="Loftus B."/>
        </authorList>
    </citation>
    <scope>NUCLEOTIDE SEQUENCE [LARGE SCALE GENOMIC DNA]</scope>
    <source>
        <strain evidence="2 3">Neff</strain>
    </source>
</reference>
<protein>
    <submittedName>
        <fullName evidence="2">Fbox domain containing protein</fullName>
    </submittedName>
</protein>
<dbReference type="EMBL" id="KB007974">
    <property type="protein sequence ID" value="ELR17165.1"/>
    <property type="molecule type" value="Genomic_DNA"/>
</dbReference>
<evidence type="ECO:0000259" key="1">
    <source>
        <dbReference type="PROSITE" id="PS50181"/>
    </source>
</evidence>
<dbReference type="InterPro" id="IPR001810">
    <property type="entry name" value="F-box_dom"/>
</dbReference>
<sequence length="405" mass="45312">MEEQMGEGARSILDLPSDVLLRVLNEVDLFQQGAAILTCRKFKELLYANTLRTTLDLSIAPDLDITYCFRLTRASLAQIKTKAATLRRLAIGWNTRLDSSVLTEILCGLPDPTKTFFFSAVQEKSGCPRLERLDLRGCWNLEDTEAISLCCPALTHANFDYCPFTEVALANFVNSQGAKLKELSIWWTDNAERPPGCTLPPRYSKINFPPHVKVYSEHSPPTTFAFEYDVPFPQQIEAATEQAQAEDKRILLHVALERGLPGGDTFTRRLHNFFTTNREIARSLNESYVYLIVDNCVAEQHLRGLGISRALTEYPTLIILDKEANALVAKGTGDLEENCPSGCCYNAQKIFHFLRKWKPGALLPPASTLPDLKEVTSQAPINPLYSFNPFGGITSVMPAQNNDDY</sequence>
<dbReference type="Proteomes" id="UP000011083">
    <property type="component" value="Unassembled WGS sequence"/>
</dbReference>
<organism evidence="2 3">
    <name type="scientific">Acanthamoeba castellanii (strain ATCC 30010 / Neff)</name>
    <dbReference type="NCBI Taxonomy" id="1257118"/>
    <lineage>
        <taxon>Eukaryota</taxon>
        <taxon>Amoebozoa</taxon>
        <taxon>Discosea</taxon>
        <taxon>Longamoebia</taxon>
        <taxon>Centramoebida</taxon>
        <taxon>Acanthamoebidae</taxon>
        <taxon>Acanthamoeba</taxon>
    </lineage>
</organism>
<dbReference type="Gene3D" id="3.80.10.10">
    <property type="entry name" value="Ribonuclease Inhibitor"/>
    <property type="match status" value="1"/>
</dbReference>
<name>L8GVZ0_ACACF</name>
<keyword evidence="3" id="KW-1185">Reference proteome</keyword>
<dbReference type="InterPro" id="IPR036047">
    <property type="entry name" value="F-box-like_dom_sf"/>
</dbReference>
<dbReference type="KEGG" id="acan:ACA1_058210"/>
<dbReference type="SUPFAM" id="SSF52047">
    <property type="entry name" value="RNI-like"/>
    <property type="match status" value="1"/>
</dbReference>
<dbReference type="RefSeq" id="XP_004339178.1">
    <property type="nucleotide sequence ID" value="XM_004339130.1"/>
</dbReference>
<evidence type="ECO:0000313" key="3">
    <source>
        <dbReference type="Proteomes" id="UP000011083"/>
    </source>
</evidence>
<dbReference type="InterPro" id="IPR032675">
    <property type="entry name" value="LRR_dom_sf"/>
</dbReference>
<accession>L8GVZ0</accession>
<dbReference type="GeneID" id="14918443"/>
<dbReference type="Pfam" id="PF00646">
    <property type="entry name" value="F-box"/>
    <property type="match status" value="1"/>
</dbReference>